<dbReference type="SUPFAM" id="SSF53474">
    <property type="entry name" value="alpha/beta-Hydrolases"/>
    <property type="match status" value="1"/>
</dbReference>
<evidence type="ECO:0000259" key="2">
    <source>
        <dbReference type="Pfam" id="PF00561"/>
    </source>
</evidence>
<feature type="domain" description="AB hydrolase-1" evidence="2">
    <location>
        <begin position="68"/>
        <end position="233"/>
    </location>
</feature>
<organism evidence="3 4">
    <name type="scientific">Candidatus Woesebacteria bacterium RBG_16_34_12</name>
    <dbReference type="NCBI Taxonomy" id="1802480"/>
    <lineage>
        <taxon>Bacteria</taxon>
        <taxon>Candidatus Woeseibacteriota</taxon>
    </lineage>
</organism>
<protein>
    <submittedName>
        <fullName evidence="3">Alpha/beta hydrolase</fullName>
    </submittedName>
</protein>
<dbReference type="GO" id="GO:0016787">
    <property type="term" value="F:hydrolase activity"/>
    <property type="evidence" value="ECO:0007669"/>
    <property type="project" value="UniProtKB-KW"/>
</dbReference>
<evidence type="ECO:0000256" key="1">
    <source>
        <dbReference type="SAM" id="Phobius"/>
    </source>
</evidence>
<dbReference type="AlphaFoldDB" id="A0A1F7X8Z7"/>
<keyword evidence="1" id="KW-0812">Transmembrane</keyword>
<keyword evidence="1" id="KW-1133">Transmembrane helix</keyword>
<accession>A0A1F7X8Z7</accession>
<keyword evidence="1" id="KW-0472">Membrane</keyword>
<dbReference type="GO" id="GO:0016020">
    <property type="term" value="C:membrane"/>
    <property type="evidence" value="ECO:0007669"/>
    <property type="project" value="TreeGrafter"/>
</dbReference>
<dbReference type="InterPro" id="IPR029058">
    <property type="entry name" value="AB_hydrolase_fold"/>
</dbReference>
<gene>
    <name evidence="3" type="ORF">A2Z22_03115</name>
</gene>
<name>A0A1F7X8Z7_9BACT</name>
<dbReference type="EMBL" id="MGFS01000028">
    <property type="protein sequence ID" value="OGM10848.1"/>
    <property type="molecule type" value="Genomic_DNA"/>
</dbReference>
<feature type="transmembrane region" description="Helical" evidence="1">
    <location>
        <begin position="67"/>
        <end position="88"/>
    </location>
</feature>
<dbReference type="PANTHER" id="PTHR43798">
    <property type="entry name" value="MONOACYLGLYCEROL LIPASE"/>
    <property type="match status" value="1"/>
</dbReference>
<evidence type="ECO:0000313" key="3">
    <source>
        <dbReference type="EMBL" id="OGM10848.1"/>
    </source>
</evidence>
<keyword evidence="3" id="KW-0378">Hydrolase</keyword>
<comment type="caution">
    <text evidence="3">The sequence shown here is derived from an EMBL/GenBank/DDBJ whole genome shotgun (WGS) entry which is preliminary data.</text>
</comment>
<dbReference type="Gene3D" id="3.40.50.1820">
    <property type="entry name" value="alpha/beta hydrolase"/>
    <property type="match status" value="1"/>
</dbReference>
<dbReference type="InterPro" id="IPR000073">
    <property type="entry name" value="AB_hydrolase_1"/>
</dbReference>
<reference evidence="3 4" key="1">
    <citation type="journal article" date="2016" name="Nat. Commun.">
        <title>Thousands of microbial genomes shed light on interconnected biogeochemical processes in an aquifer system.</title>
        <authorList>
            <person name="Anantharaman K."/>
            <person name="Brown C.T."/>
            <person name="Hug L.A."/>
            <person name="Sharon I."/>
            <person name="Castelle C.J."/>
            <person name="Probst A.J."/>
            <person name="Thomas B.C."/>
            <person name="Singh A."/>
            <person name="Wilkins M.J."/>
            <person name="Karaoz U."/>
            <person name="Brodie E.L."/>
            <person name="Williams K.H."/>
            <person name="Hubbard S.S."/>
            <person name="Banfield J.F."/>
        </authorList>
    </citation>
    <scope>NUCLEOTIDE SEQUENCE [LARGE SCALE GENOMIC DNA]</scope>
</reference>
<evidence type="ECO:0000313" key="4">
    <source>
        <dbReference type="Proteomes" id="UP000177053"/>
    </source>
</evidence>
<dbReference type="Pfam" id="PF00561">
    <property type="entry name" value="Abhydrolase_1"/>
    <property type="match status" value="1"/>
</dbReference>
<dbReference type="InterPro" id="IPR050266">
    <property type="entry name" value="AB_hydrolase_sf"/>
</dbReference>
<proteinExistence type="predicted"/>
<dbReference type="Proteomes" id="UP000177053">
    <property type="component" value="Unassembled WGS sequence"/>
</dbReference>
<dbReference type="PANTHER" id="PTHR43798:SF33">
    <property type="entry name" value="HYDROLASE, PUTATIVE (AFU_ORTHOLOGUE AFUA_2G14860)-RELATED"/>
    <property type="match status" value="1"/>
</dbReference>
<sequence>MINVRYYGNTPYKVVVVHGGPGAPGEMAPVASELSKKFGVIEPFQSKNTVQGQVEELKLQIMKNTSVPVFLIGWSWGAWLSFILAANYGSLVKKLIIIGSGPFENEYAEKIMQTRLARLTSKERELLEKLLKKKLSAKAGELIMKADSYNLIKHKSELLKFQPEIYESVWQEANKLRKTGELLKFAKDITCPVVAIHGDFDPHPFLGVKKPLSRILRNFRFILLKKCGHHPWYEKEAKEKFYEVLIKELSSN</sequence>